<evidence type="ECO:0000256" key="8">
    <source>
        <dbReference type="ARBA" id="ARBA00037278"/>
    </source>
</evidence>
<dbReference type="PANTHER" id="PTHR31736:SF9">
    <property type="entry name" value="ENDO-XYLOGALACTURONAN HYDROLASE A-RELATED"/>
    <property type="match status" value="1"/>
</dbReference>
<dbReference type="PANTHER" id="PTHR31736">
    <property type="match status" value="1"/>
</dbReference>
<evidence type="ECO:0000313" key="10">
    <source>
        <dbReference type="EMBL" id="ALJ62060.1"/>
    </source>
</evidence>
<dbReference type="SUPFAM" id="SSF51126">
    <property type="entry name" value="Pectin lyase-like"/>
    <property type="match status" value="1"/>
</dbReference>
<dbReference type="GO" id="GO:0000272">
    <property type="term" value="P:polysaccharide catabolic process"/>
    <property type="evidence" value="ECO:0007669"/>
    <property type="project" value="UniProtKB-KW"/>
</dbReference>
<dbReference type="GO" id="GO:0004650">
    <property type="term" value="F:polygalacturonase activity"/>
    <property type="evidence" value="ECO:0007669"/>
    <property type="project" value="InterPro"/>
</dbReference>
<dbReference type="Proteomes" id="UP000061809">
    <property type="component" value="Chromosome"/>
</dbReference>
<accession>A0A0P0GLJ4</accession>
<keyword evidence="7" id="KW-0624">Polysaccharide degradation</keyword>
<evidence type="ECO:0000256" key="7">
    <source>
        <dbReference type="ARBA" id="ARBA00023326"/>
    </source>
</evidence>
<dbReference type="AlphaFoldDB" id="A0A0P0GLJ4"/>
<dbReference type="InterPro" id="IPR012334">
    <property type="entry name" value="Pectin_lyas_fold"/>
</dbReference>
<comment type="similarity">
    <text evidence="1 9">Belongs to the glycosyl hydrolase 28 family.</text>
</comment>
<evidence type="ECO:0000256" key="5">
    <source>
        <dbReference type="ARBA" id="ARBA00023277"/>
    </source>
</evidence>
<dbReference type="PATRIC" id="fig|246787.4.peg.5009"/>
<evidence type="ECO:0000256" key="6">
    <source>
        <dbReference type="ARBA" id="ARBA00023295"/>
    </source>
</evidence>
<keyword evidence="6 9" id="KW-0326">Glycosidase</keyword>
<gene>
    <name evidence="10" type="ORF">BcellWH2_04851</name>
</gene>
<evidence type="ECO:0000256" key="1">
    <source>
        <dbReference type="ARBA" id="ARBA00008834"/>
    </source>
</evidence>
<dbReference type="STRING" id="246787.BcellWH2_04851"/>
<reference evidence="10 11" key="1">
    <citation type="journal article" date="2015" name="Science">
        <title>Genetic determinants of in vivo fitness and diet responsiveness in multiple human gut Bacteroides.</title>
        <authorList>
            <person name="Wu M."/>
            <person name="McNulty N.P."/>
            <person name="Rodionov D.A."/>
            <person name="Khoroshkin M.S."/>
            <person name="Griffin N.W."/>
            <person name="Cheng J."/>
            <person name="Latreille P."/>
            <person name="Kerstetter R.A."/>
            <person name="Terrapon N."/>
            <person name="Henrissat B."/>
            <person name="Osterman A.L."/>
            <person name="Gordon J.I."/>
        </authorList>
    </citation>
    <scope>NUCLEOTIDE SEQUENCE [LARGE SCALE GENOMIC DNA]</scope>
    <source>
        <strain evidence="10 11">WH2</strain>
    </source>
</reference>
<keyword evidence="5" id="KW-0119">Carbohydrate metabolism</keyword>
<dbReference type="InterPro" id="IPR000743">
    <property type="entry name" value="Glyco_hydro_28"/>
</dbReference>
<keyword evidence="4" id="KW-0325">Glycoprotein</keyword>
<dbReference type="Pfam" id="PF00295">
    <property type="entry name" value="Glyco_hydro_28"/>
    <property type="match status" value="1"/>
</dbReference>
<proteinExistence type="inferred from homology"/>
<evidence type="ECO:0000256" key="2">
    <source>
        <dbReference type="ARBA" id="ARBA00022737"/>
    </source>
</evidence>
<protein>
    <submittedName>
        <fullName evidence="10">Glycosyl hydrolase family 49</fullName>
    </submittedName>
</protein>
<dbReference type="KEGG" id="bcel:BcellWH2_04851"/>
<evidence type="ECO:0000313" key="11">
    <source>
        <dbReference type="Proteomes" id="UP000061809"/>
    </source>
</evidence>
<organism evidence="10 11">
    <name type="scientific">Bacteroides cellulosilyticus</name>
    <dbReference type="NCBI Taxonomy" id="246787"/>
    <lineage>
        <taxon>Bacteria</taxon>
        <taxon>Pseudomonadati</taxon>
        <taxon>Bacteroidota</taxon>
        <taxon>Bacteroidia</taxon>
        <taxon>Bacteroidales</taxon>
        <taxon>Bacteroidaceae</taxon>
        <taxon>Bacteroides</taxon>
    </lineage>
</organism>
<evidence type="ECO:0000256" key="4">
    <source>
        <dbReference type="ARBA" id="ARBA00023180"/>
    </source>
</evidence>
<keyword evidence="2" id="KW-0677">Repeat</keyword>
<evidence type="ECO:0000256" key="3">
    <source>
        <dbReference type="ARBA" id="ARBA00022801"/>
    </source>
</evidence>
<comment type="function">
    <text evidence="8">Pectinolytic enzyme involved in the degradation of xylogalacturonan (xga), a galacturonan backbone heavily substituted with xylose, and which is one important component of the hairy regions of pectin. Activity requires a galacturonic acid backbone substituted with xylose.</text>
</comment>
<name>A0A0P0GLJ4_9BACE</name>
<evidence type="ECO:0000256" key="9">
    <source>
        <dbReference type="RuleBase" id="RU361169"/>
    </source>
</evidence>
<sequence length="492" mass="55390">MQAITIRANLTENTIKMKLSKFIVITGVLLSTIHYANSQNRLVTYPAPEGADLMNDFTVKVRETGKDWKPVDTYLVKVDEVRNIKHHVERASMSYFDFSGEVEVSVTFNHGAIQSGRVRPLSYGITPTITNNTMTFKLNRPRNLSVEVNGDIFHNLHLFANPIDENKPRKLKDRNLIYFGPGVHHLPGDTLNVPSGKTVYVAGGAVIKGRIQVVDAQDVKILGRGLVLPERWAGIRIVHSKNVLVEGLITTQCPTGGSDSITIRNLKVISSYGWGDGLNVFASNNILFDGVFCRNSDDCTTVYGTRMGFTGGCKNITMQNSTLWADVAHPIFIGIHGNVENPEILENLNYINIDILDHKEKQLDYQGCLAINAGDNNLIRNVRFENIRIEDFRQGQLVNLRIFFNEKYCKAPGRGIENILFKDISYTGKDAEVSMIIGYDKERKVKNIRFENLTINGEVIYDDMPEKPKWYKTGDMARIFVGEHTEEVTFSK</sequence>
<dbReference type="eggNOG" id="COG5434">
    <property type="taxonomic scope" value="Bacteria"/>
</dbReference>
<keyword evidence="3 9" id="KW-0378">Hydrolase</keyword>
<dbReference type="EMBL" id="CP012801">
    <property type="protein sequence ID" value="ALJ62060.1"/>
    <property type="molecule type" value="Genomic_DNA"/>
</dbReference>
<dbReference type="Gene3D" id="2.160.20.10">
    <property type="entry name" value="Single-stranded right-handed beta-helix, Pectin lyase-like"/>
    <property type="match status" value="1"/>
</dbReference>
<dbReference type="InterPro" id="IPR011050">
    <property type="entry name" value="Pectin_lyase_fold/virulence"/>
</dbReference>